<dbReference type="InterPro" id="IPR006595">
    <property type="entry name" value="CTLH_C"/>
</dbReference>
<accession>A0A151RBN3</accession>
<dbReference type="STRING" id="3821.A0A151RBN3"/>
<feature type="domain" description="CTLH" evidence="3">
    <location>
        <begin position="10"/>
        <end position="61"/>
    </location>
</feature>
<dbReference type="InterPro" id="IPR054080">
    <property type="entry name" value="TPR1-like_2nd"/>
</dbReference>
<dbReference type="Gramene" id="C.cajan_36669.t">
    <property type="protein sequence ID" value="C.cajan_36669.t"/>
    <property type="gene ID" value="C.cajan_36669"/>
</dbReference>
<protein>
    <recommendedName>
        <fullName evidence="3">CTLH domain-containing protein</fullName>
    </recommendedName>
</protein>
<evidence type="ECO:0000259" key="3">
    <source>
        <dbReference type="PROSITE" id="PS50897"/>
    </source>
</evidence>
<name>A0A151RBN3_CAJCA</name>
<feature type="non-terminal residue" evidence="4">
    <location>
        <position position="1"/>
    </location>
</feature>
<keyword evidence="2" id="KW-0677">Repeat</keyword>
<dbReference type="Pfam" id="PF21889">
    <property type="entry name" value="TPR1-like_2nd"/>
    <property type="match status" value="1"/>
</dbReference>
<evidence type="ECO:0000313" key="4">
    <source>
        <dbReference type="EMBL" id="KYP39927.1"/>
    </source>
</evidence>
<dbReference type="AlphaFoldDB" id="A0A151RBN3"/>
<dbReference type="Proteomes" id="UP000075243">
    <property type="component" value="Unassembled WGS sequence"/>
</dbReference>
<evidence type="ECO:0000256" key="1">
    <source>
        <dbReference type="ARBA" id="ARBA00022574"/>
    </source>
</evidence>
<dbReference type="OMA" id="INFNCKG"/>
<keyword evidence="1" id="KW-0853">WD repeat</keyword>
<dbReference type="SMART" id="SM00668">
    <property type="entry name" value="CTLH"/>
    <property type="match status" value="1"/>
</dbReference>
<dbReference type="GO" id="GO:0006355">
    <property type="term" value="P:regulation of DNA-templated transcription"/>
    <property type="evidence" value="ECO:0007669"/>
    <property type="project" value="InterPro"/>
</dbReference>
<gene>
    <name evidence="4" type="ORF">KK1_038735</name>
</gene>
<dbReference type="PROSITE" id="PS50897">
    <property type="entry name" value="CTLH"/>
    <property type="match status" value="1"/>
</dbReference>
<dbReference type="PANTHER" id="PTHR44083:SF30">
    <property type="entry name" value="TOPLESS-LIKE PROTEIN"/>
    <property type="match status" value="1"/>
</dbReference>
<dbReference type="PANTHER" id="PTHR44083">
    <property type="entry name" value="TOPLESS-RELATED PROTEIN 1-RELATED"/>
    <property type="match status" value="1"/>
</dbReference>
<proteinExistence type="predicted"/>
<organism evidence="4 5">
    <name type="scientific">Cajanus cajan</name>
    <name type="common">Pigeon pea</name>
    <name type="synonym">Cajanus indicus</name>
    <dbReference type="NCBI Taxonomy" id="3821"/>
    <lineage>
        <taxon>Eukaryota</taxon>
        <taxon>Viridiplantae</taxon>
        <taxon>Streptophyta</taxon>
        <taxon>Embryophyta</taxon>
        <taxon>Tracheophyta</taxon>
        <taxon>Spermatophyta</taxon>
        <taxon>Magnoliopsida</taxon>
        <taxon>eudicotyledons</taxon>
        <taxon>Gunneridae</taxon>
        <taxon>Pentapetalae</taxon>
        <taxon>rosids</taxon>
        <taxon>fabids</taxon>
        <taxon>Fabales</taxon>
        <taxon>Fabaceae</taxon>
        <taxon>Papilionoideae</taxon>
        <taxon>50 kb inversion clade</taxon>
        <taxon>NPAAA clade</taxon>
        <taxon>indigoferoid/millettioid clade</taxon>
        <taxon>Phaseoleae</taxon>
        <taxon>Cajanus</taxon>
    </lineage>
</organism>
<dbReference type="EMBL" id="KQ483870">
    <property type="protein sequence ID" value="KYP39927.1"/>
    <property type="molecule type" value="Genomic_DNA"/>
</dbReference>
<dbReference type="InterPro" id="IPR027728">
    <property type="entry name" value="Topless_fam"/>
</dbReference>
<sequence length="105" mass="12440">NSLGRETGLYFSLNHFEKMVLEGKWDEAENYLSGFALVKEILFEMKKQKYLEALDNNERDKAMDILIKEIKVYIQGNEKLMKDLSYLLMVDDIRYINFNCKGLFN</sequence>
<reference evidence="4" key="1">
    <citation type="journal article" date="2012" name="Nat. Biotechnol.">
        <title>Draft genome sequence of pigeonpea (Cajanus cajan), an orphan legume crop of resource-poor farmers.</title>
        <authorList>
            <person name="Varshney R.K."/>
            <person name="Chen W."/>
            <person name="Li Y."/>
            <person name="Bharti A.K."/>
            <person name="Saxena R.K."/>
            <person name="Schlueter J.A."/>
            <person name="Donoghue M.T."/>
            <person name="Azam S."/>
            <person name="Fan G."/>
            <person name="Whaley A.M."/>
            <person name="Farmer A.D."/>
            <person name="Sheridan J."/>
            <person name="Iwata A."/>
            <person name="Tuteja R."/>
            <person name="Penmetsa R.V."/>
            <person name="Wu W."/>
            <person name="Upadhyaya H.D."/>
            <person name="Yang S.P."/>
            <person name="Shah T."/>
            <person name="Saxena K.B."/>
            <person name="Michael T."/>
            <person name="McCombie W.R."/>
            <person name="Yang B."/>
            <person name="Zhang G."/>
            <person name="Yang H."/>
            <person name="Wang J."/>
            <person name="Spillane C."/>
            <person name="Cook D.R."/>
            <person name="May G.D."/>
            <person name="Xu X."/>
            <person name="Jackson S.A."/>
        </authorList>
    </citation>
    <scope>NUCLEOTIDE SEQUENCE [LARGE SCALE GENOMIC DNA]</scope>
</reference>
<evidence type="ECO:0000256" key="2">
    <source>
        <dbReference type="ARBA" id="ARBA00022737"/>
    </source>
</evidence>
<evidence type="ECO:0000313" key="5">
    <source>
        <dbReference type="Proteomes" id="UP000075243"/>
    </source>
</evidence>
<keyword evidence="5" id="KW-1185">Reference proteome</keyword>